<dbReference type="AlphaFoldDB" id="A0A286GN88"/>
<protein>
    <submittedName>
        <fullName evidence="1">Uncharacterized protein</fullName>
    </submittedName>
</protein>
<dbReference type="Proteomes" id="UP000219621">
    <property type="component" value="Unassembled WGS sequence"/>
</dbReference>
<accession>A0A286GN88</accession>
<reference evidence="1 2" key="1">
    <citation type="submission" date="2017-09" db="EMBL/GenBank/DDBJ databases">
        <authorList>
            <person name="Ehlers B."/>
            <person name="Leendertz F.H."/>
        </authorList>
    </citation>
    <scope>NUCLEOTIDE SEQUENCE [LARGE SCALE GENOMIC DNA]</scope>
    <source>
        <strain evidence="1 2">USBA 140</strain>
    </source>
</reference>
<proteinExistence type="predicted"/>
<gene>
    <name evidence="1" type="ORF">SAMN05421508_106211</name>
</gene>
<dbReference type="RefSeq" id="WP_141415151.1">
    <property type="nucleotide sequence ID" value="NZ_OCNJ01000006.1"/>
</dbReference>
<evidence type="ECO:0000313" key="2">
    <source>
        <dbReference type="Proteomes" id="UP000219621"/>
    </source>
</evidence>
<dbReference type="OrthoDB" id="7542335at2"/>
<dbReference type="EMBL" id="OCNJ01000006">
    <property type="protein sequence ID" value="SOD97021.1"/>
    <property type="molecule type" value="Genomic_DNA"/>
</dbReference>
<name>A0A286GN88_9PROT</name>
<sequence length="380" mass="39162">MTKYIRARNSAVLFKHETVAGVDAAPTAADYIPGEDVSISFDANTIQTNENTGSLDSSAPIIGGMRATVSFSVLMRGTGTAGTAPVYGRVLEVCGMRETANTDTPVAAVLATGGTTTTAALPTADFGTTANAWNGAPLFVDAGLTFVSNYAADGTATLVETLGTAVTTTNNVQIPAHVLYSPYSGDDIPTGTLHLYMDGTKYTLTECRGSWSVRIDAAGVGRISFEINGMFNGKTDAAVPNISFDAPTPPTWRAGKALVDRSAAACSSLSLTSGNEVVNPNDPNASEGFAGAIITSRNITGSIDPLDTLVATRDVMSAFRNGVAQVVHARFGSTAGNRVAVTIPAAKYTSLNPGDREGLVTAETGFSAVGIDSGAYICIY</sequence>
<evidence type="ECO:0000313" key="1">
    <source>
        <dbReference type="EMBL" id="SOD97021.1"/>
    </source>
</evidence>
<keyword evidence="2" id="KW-1185">Reference proteome</keyword>
<organism evidence="1 2">
    <name type="scientific">Caenispirillum bisanense</name>
    <dbReference type="NCBI Taxonomy" id="414052"/>
    <lineage>
        <taxon>Bacteria</taxon>
        <taxon>Pseudomonadati</taxon>
        <taxon>Pseudomonadota</taxon>
        <taxon>Alphaproteobacteria</taxon>
        <taxon>Rhodospirillales</taxon>
        <taxon>Novispirillaceae</taxon>
        <taxon>Caenispirillum</taxon>
    </lineage>
</organism>